<proteinExistence type="predicted"/>
<evidence type="ECO:0000256" key="1">
    <source>
        <dbReference type="SAM" id="Phobius"/>
    </source>
</evidence>
<protein>
    <submittedName>
        <fullName evidence="3">Uncharacterized protein LOC111114826 isoform X2</fullName>
    </submittedName>
</protein>
<sequence length="164" mass="17438">MEGFLDVRSTPKLSSALLLTAVFVHVTGYSSTHWSDGGVFYTGLWRACFLTPHPRCLRDPYSAGWFGATQAFETIGLIAGIVGLILVVLYIFINQTAGNRTLFIVSLVSVGIAAGSTLLGVIIYGSHGSALSWSFALAVIGGLFYAVSTALMIIHVIKPDVIQG</sequence>
<reference evidence="2" key="1">
    <citation type="submission" date="2024-06" db="UniProtKB">
        <authorList>
            <consortium name="RefSeq"/>
        </authorList>
    </citation>
    <scope>NUCLEOTIDE SEQUENCE [LARGE SCALE GENOMIC DNA]</scope>
</reference>
<dbReference type="RefSeq" id="XP_022309036.1">
    <property type="nucleotide sequence ID" value="XM_022453328.1"/>
</dbReference>
<feature type="transmembrane region" description="Helical" evidence="1">
    <location>
        <begin position="102"/>
        <end position="124"/>
    </location>
</feature>
<keyword evidence="2" id="KW-1185">Reference proteome</keyword>
<evidence type="ECO:0000313" key="3">
    <source>
        <dbReference type="RefSeq" id="XP_022309036.1"/>
    </source>
</evidence>
<dbReference type="Gene3D" id="1.20.140.150">
    <property type="match status" value="1"/>
</dbReference>
<dbReference type="GeneID" id="111114826"/>
<keyword evidence="1" id="KW-0472">Membrane</keyword>
<dbReference type="Proteomes" id="UP000694844">
    <property type="component" value="Chromosome 1"/>
</dbReference>
<dbReference type="AlphaFoldDB" id="A0A8B8C1W7"/>
<gene>
    <name evidence="3" type="primary">LOC111114826</name>
</gene>
<reference evidence="3" key="2">
    <citation type="submission" date="2025-08" db="UniProtKB">
        <authorList>
            <consortium name="RefSeq"/>
        </authorList>
    </citation>
    <scope>IDENTIFICATION</scope>
    <source>
        <tissue evidence="3">Whole sample</tissue>
    </source>
</reference>
<name>A0A8B8C1W7_CRAVI</name>
<feature type="transmembrane region" description="Helical" evidence="1">
    <location>
        <begin position="130"/>
        <end position="157"/>
    </location>
</feature>
<organism evidence="2 3">
    <name type="scientific">Crassostrea virginica</name>
    <name type="common">Eastern oyster</name>
    <dbReference type="NCBI Taxonomy" id="6565"/>
    <lineage>
        <taxon>Eukaryota</taxon>
        <taxon>Metazoa</taxon>
        <taxon>Spiralia</taxon>
        <taxon>Lophotrochozoa</taxon>
        <taxon>Mollusca</taxon>
        <taxon>Bivalvia</taxon>
        <taxon>Autobranchia</taxon>
        <taxon>Pteriomorphia</taxon>
        <taxon>Ostreida</taxon>
        <taxon>Ostreoidea</taxon>
        <taxon>Ostreidae</taxon>
        <taxon>Crassostrea</taxon>
    </lineage>
</organism>
<accession>A0A8B8C1W7</accession>
<keyword evidence="1" id="KW-1133">Transmembrane helix</keyword>
<dbReference type="OrthoDB" id="6157359at2759"/>
<evidence type="ECO:0000313" key="2">
    <source>
        <dbReference type="Proteomes" id="UP000694844"/>
    </source>
</evidence>
<keyword evidence="1" id="KW-0812">Transmembrane</keyword>
<feature type="transmembrane region" description="Helical" evidence="1">
    <location>
        <begin position="75"/>
        <end position="93"/>
    </location>
</feature>